<dbReference type="Pfam" id="PF21149">
    <property type="entry name" value="FAS_pseudo-KR"/>
    <property type="match status" value="1"/>
</dbReference>
<dbReference type="InterPro" id="IPR016039">
    <property type="entry name" value="Thiolase-like"/>
</dbReference>
<dbReference type="CDD" id="cd05195">
    <property type="entry name" value="enoyl_red"/>
    <property type="match status" value="1"/>
</dbReference>
<comment type="caution">
    <text evidence="9">The sequence shown here is derived from an EMBL/GenBank/DDBJ whole genome shotgun (WGS) entry which is preliminary data.</text>
</comment>
<name>A0AAN7P9J8_9COLE</name>
<dbReference type="SUPFAM" id="SSF53901">
    <property type="entry name" value="Thiolase-like"/>
    <property type="match status" value="1"/>
</dbReference>
<dbReference type="Gene3D" id="3.10.129.110">
    <property type="entry name" value="Polyketide synthase dehydratase"/>
    <property type="match status" value="1"/>
</dbReference>
<dbReference type="Gene3D" id="3.40.50.720">
    <property type="entry name" value="NAD(P)-binding Rossmann-like Domain"/>
    <property type="match status" value="1"/>
</dbReference>
<gene>
    <name evidence="9" type="ORF">RN001_010422</name>
</gene>
<dbReference type="CDD" id="cd08954">
    <property type="entry name" value="KR_1_FAS_SDR_x"/>
    <property type="match status" value="1"/>
</dbReference>
<evidence type="ECO:0000256" key="4">
    <source>
        <dbReference type="ARBA" id="ARBA00023268"/>
    </source>
</evidence>
<dbReference type="InterPro" id="IPR020843">
    <property type="entry name" value="ER"/>
</dbReference>
<dbReference type="SMART" id="SM00822">
    <property type="entry name" value="PKS_KR"/>
    <property type="match status" value="1"/>
</dbReference>
<dbReference type="SUPFAM" id="SSF47336">
    <property type="entry name" value="ACP-like"/>
    <property type="match status" value="1"/>
</dbReference>
<dbReference type="SMART" id="SM00825">
    <property type="entry name" value="PKS_KS"/>
    <property type="match status" value="1"/>
</dbReference>
<dbReference type="PROSITE" id="PS00606">
    <property type="entry name" value="KS3_1"/>
    <property type="match status" value="1"/>
</dbReference>
<evidence type="ECO:0000256" key="1">
    <source>
        <dbReference type="ARBA" id="ARBA00022450"/>
    </source>
</evidence>
<feature type="domain" description="Carrier" evidence="6">
    <location>
        <begin position="1845"/>
        <end position="1922"/>
    </location>
</feature>
<dbReference type="Pfam" id="PF08659">
    <property type="entry name" value="KR"/>
    <property type="match status" value="1"/>
</dbReference>
<dbReference type="InterPro" id="IPR014031">
    <property type="entry name" value="Ketoacyl_synth_C"/>
</dbReference>
<dbReference type="PROSITE" id="PS50075">
    <property type="entry name" value="CARRIER"/>
    <property type="match status" value="1"/>
</dbReference>
<evidence type="ECO:0000256" key="3">
    <source>
        <dbReference type="ARBA" id="ARBA00022679"/>
    </source>
</evidence>
<dbReference type="PROSITE" id="PS52019">
    <property type="entry name" value="PKS_MFAS_DH"/>
    <property type="match status" value="1"/>
</dbReference>
<dbReference type="SUPFAM" id="SSF52151">
    <property type="entry name" value="FabD/lysophospholipase-like"/>
    <property type="match status" value="1"/>
</dbReference>
<evidence type="ECO:0000313" key="10">
    <source>
        <dbReference type="Proteomes" id="UP001353858"/>
    </source>
</evidence>
<dbReference type="InterPro" id="IPR042104">
    <property type="entry name" value="PKS_dehydratase_sf"/>
</dbReference>
<dbReference type="Gene3D" id="1.10.1200.10">
    <property type="entry name" value="ACP-like"/>
    <property type="match status" value="1"/>
</dbReference>
<dbReference type="InterPro" id="IPR057326">
    <property type="entry name" value="KR_dom"/>
</dbReference>
<evidence type="ECO:0000259" key="6">
    <source>
        <dbReference type="PROSITE" id="PS50075"/>
    </source>
</evidence>
<sequence length="2213" mass="246935">MVIHEGEYLAHPEPGDEIVITGMAGRFPESDNISEYFNNICAKKDMITSDNRRWLPTNPEVPHRSGKINFVEKLDAGYFGIHHYQATQLDPMNRQLLERTYEAFLDAGLNVNEVRGSKIGVYLGVCISESEEVLLYGTWKPPVFGMIGSNRSMMAHFVSYHFGLQGPSHTVDTACSSSLYALEHGYRAIRLGKCDAALIGGVSLCLNPLASLQFNRLGVLSMDGSCKAFDEAANGYARSETVSVVLLQKAKDARRIYAQILHVKTNSDGYKEQGITFPSSQMQKELVEDAYHDCNLNPTTIDFLEAHATGTNVGDPEEMAAMDQVFCVDRKRPLYIGSIKSYLGHAEGASGVCSLVKVVLGMENGVLLPNINFKTPRQSIKGIIDGRMIVVTDTMPWPKDGTGLVAVNSFGFGGSNAHAVLKRFQKPKLNDGVPFDDLPRLVCISGRTFKSVVNICDDVSKRALDAEYIRLLQQAFKDSSIGHSYRGFILQSKSGEVSRKVSFYEIKPKYLCLVLPPVSKELVFFGRQLMQVPVFARSLQRIDSILPVQVSKLIGGDLRISATDLILCSVAIQVSLIDLFKAVNVCFDHVLGASIGEFSAGYANGELTLEETILNAYQISTNPKNKVPAKAPTNIWHRVLHPTTIEEQLARVKRSNAVIISLDNCEITYENGYSQLCLLEANAIESLLTVLGCIHTMGYSIHCENLYPEVKWPVSVHTPMLSTLPDWNHEEDWFTFIHANSKTSPLGQRHITLLNREIDWSFLPGHVIDGMVLMPATGYLYMVWETFCKTYNFSESETKIVFEDVKFHRATQISKNSSVVFKISIARETRKFEIGESDQPLVSGKIYSMNNLDGEYTPTPMIENRNKEMSLNTKDFYKELKLRGYNYSGAFCAVQKADLSGKTTWIKWEKNWITFMDNMLQTKLLQEDTRNLYVPTFIERLVVDAPKHMEYGNELGDEAVFPVYNNKEAKRLFASSIARRKARGEPVLESYKFIPFNVELDLENAARVFTQILLENTLILKVKVVEIMNGTDRDALAPAIQRALDEQPLIKTEISVFSLKTIDVPNIKSVKTLDGNGEYSIIVVADVLTNPDKFAREIVPALKDNGVVIAREDLNCAIGEVPGFEVISTITTSSEKLLLLKKTLPSITKLIKIVMDGSDFSWVSSVQQCLKDNVKALLVIEGEVYSGALGFINCLRREPGGAQLQCLYIMDRNVRYNPSDSFFKSQLKKSLAINVLKNNVWGTYRHLPLNTEVLVERDHMFNCATQIGNLSSLRWVEGPITLNAEQEPETMLVSICYSALNFKDLMIASGRIGADAFSRNRLDQIESHAQGFEYSGIDQRGRRIMGMVCNGGAISSYLKADPSLSVDVPEHWSLEDAATVTATYGTVLFSLCLFSTIKKGQSILIHAGSGGIGQAALHIATFLKCNVFTTVSTEEKRQFIRANFPDVPDHHIGNSRDTSFERMIYKETKGRGVDFVLNSLAEEKLLASVRCLAPHGKFIEIGKYDLLKNNVLPLSYLAEGRCFYGTMLDLFFKLPPTTRVVLIKLLNIYLDLDAVKPLHRVVFNHDEVEQAFRYMAAGKHLGKILIRVRDEEKLSSKLFTGLPRYYCNSDSSYVVVGGLGGFGLELVDWLVVRGARKLVLVSRSGIKTGYAAMRINVWKSYQVIVEVSTDDVTTRSGSEAVLTKAGRLGPVSGIFNLAVVLRDNLFENQNEESFLTSLAPKALATYELDIASRELCPSLKHFVVFSSVSCGRGNPGQTNYGMSNSIMERICEQRKMDGYPALAIQWGAIGEVGLVAEMQELQREIEIGGTLQQRVASCLSVLDTFLTQDEAIVASMVVAEKRSGAEGTAGIIDVIKNIMGITDLKTISEHAALPELGMDSMTALEVKQTLERECELFLSAKEIRTLTFSKLKEMLESKMVESEGTVVKQKLNVLHRFIGFENDANIPIKRLPSLVDKDDQAPTVFLLPGVEGMANVMEPLACNLKAHAYCLQYVYDNIDEDTVESLADSLLQYVPEQQPFYIVAYSYGCIIGLHLVSLLEARGQKGVVVLIDGALEMFREVVEQQYPGSDSKPVLETIILANLMQLYLPVDVVTAHKETLVKFETLEERVNYTVGLAPNEVPHSKEYQERVCYKSCFRMSTLFTYQPNFDKIQSPVILFKPSQPSLENFDEDYRIQKYCENTIEIRVAEGNHLTILKNLDLANIVNNLLNPDN</sequence>
<accession>A0AAN7P9J8</accession>
<dbReference type="GO" id="GO:0006633">
    <property type="term" value="P:fatty acid biosynthetic process"/>
    <property type="evidence" value="ECO:0007669"/>
    <property type="project" value="InterPro"/>
</dbReference>
<feature type="region of interest" description="N-terminal hotdog fold" evidence="5">
    <location>
        <begin position="729"/>
        <end position="854"/>
    </location>
</feature>
<feature type="domain" description="PKS/mFAS DH" evidence="8">
    <location>
        <begin position="729"/>
        <end position="1004"/>
    </location>
</feature>
<dbReference type="InterPro" id="IPR036291">
    <property type="entry name" value="NAD(P)-bd_dom_sf"/>
</dbReference>
<dbReference type="GO" id="GO:0004312">
    <property type="term" value="F:fatty acid synthase activity"/>
    <property type="evidence" value="ECO:0007669"/>
    <property type="project" value="TreeGrafter"/>
</dbReference>
<evidence type="ECO:0000259" key="8">
    <source>
        <dbReference type="PROSITE" id="PS52019"/>
    </source>
</evidence>
<dbReference type="PANTHER" id="PTHR43775">
    <property type="entry name" value="FATTY ACID SYNTHASE"/>
    <property type="match status" value="1"/>
</dbReference>
<dbReference type="EMBL" id="JARPUR010000004">
    <property type="protein sequence ID" value="KAK4877916.1"/>
    <property type="molecule type" value="Genomic_DNA"/>
</dbReference>
<dbReference type="InterPro" id="IPR009081">
    <property type="entry name" value="PP-bd_ACP"/>
</dbReference>
<evidence type="ECO:0000256" key="5">
    <source>
        <dbReference type="PROSITE-ProRule" id="PRU01363"/>
    </source>
</evidence>
<dbReference type="InterPro" id="IPR020806">
    <property type="entry name" value="PKS_PP-bd"/>
</dbReference>
<dbReference type="SUPFAM" id="SSF50129">
    <property type="entry name" value="GroES-like"/>
    <property type="match status" value="1"/>
</dbReference>
<organism evidence="9 10">
    <name type="scientific">Aquatica leii</name>
    <dbReference type="NCBI Taxonomy" id="1421715"/>
    <lineage>
        <taxon>Eukaryota</taxon>
        <taxon>Metazoa</taxon>
        <taxon>Ecdysozoa</taxon>
        <taxon>Arthropoda</taxon>
        <taxon>Hexapoda</taxon>
        <taxon>Insecta</taxon>
        <taxon>Pterygota</taxon>
        <taxon>Neoptera</taxon>
        <taxon>Endopterygota</taxon>
        <taxon>Coleoptera</taxon>
        <taxon>Polyphaga</taxon>
        <taxon>Elateriformia</taxon>
        <taxon>Elateroidea</taxon>
        <taxon>Lampyridae</taxon>
        <taxon>Luciolinae</taxon>
        <taxon>Aquatica</taxon>
    </lineage>
</organism>
<dbReference type="Gene3D" id="3.90.180.10">
    <property type="entry name" value="Medium-chain alcohol dehydrogenases, catalytic domain"/>
    <property type="match status" value="1"/>
</dbReference>
<dbReference type="InterPro" id="IPR016035">
    <property type="entry name" value="Acyl_Trfase/lysoPLipase"/>
</dbReference>
<dbReference type="GO" id="GO:0031177">
    <property type="term" value="F:phosphopantetheine binding"/>
    <property type="evidence" value="ECO:0007669"/>
    <property type="project" value="InterPro"/>
</dbReference>
<feature type="active site" description="Proton acceptor; for dehydratase activity" evidence="5">
    <location>
        <position position="766"/>
    </location>
</feature>
<dbReference type="Gene3D" id="3.40.50.1820">
    <property type="entry name" value="alpha/beta hydrolase"/>
    <property type="match status" value="1"/>
</dbReference>
<feature type="region of interest" description="C-terminal hotdog fold" evidence="5">
    <location>
        <begin position="867"/>
        <end position="1004"/>
    </location>
</feature>
<dbReference type="InterPro" id="IPR001227">
    <property type="entry name" value="Ac_transferase_dom_sf"/>
</dbReference>
<dbReference type="PROSITE" id="PS52004">
    <property type="entry name" value="KS3_2"/>
    <property type="match status" value="1"/>
</dbReference>
<feature type="active site" description="Proton donor; for dehydratase activity" evidence="5">
    <location>
        <position position="917"/>
    </location>
</feature>
<evidence type="ECO:0000313" key="9">
    <source>
        <dbReference type="EMBL" id="KAK4877916.1"/>
    </source>
</evidence>
<keyword evidence="3" id="KW-0808">Transferase</keyword>
<dbReference type="SMART" id="SM00829">
    <property type="entry name" value="PKS_ER"/>
    <property type="match status" value="1"/>
</dbReference>
<dbReference type="CDD" id="cd00833">
    <property type="entry name" value="PKS"/>
    <property type="match status" value="1"/>
</dbReference>
<evidence type="ECO:0000259" key="7">
    <source>
        <dbReference type="PROSITE" id="PS52004"/>
    </source>
</evidence>
<dbReference type="Pfam" id="PF13602">
    <property type="entry name" value="ADH_zinc_N_2"/>
    <property type="match status" value="1"/>
</dbReference>
<dbReference type="InterPro" id="IPR036736">
    <property type="entry name" value="ACP-like_sf"/>
</dbReference>
<dbReference type="Proteomes" id="UP001353858">
    <property type="component" value="Unassembled WGS sequence"/>
</dbReference>
<dbReference type="InterPro" id="IPR013968">
    <property type="entry name" value="PKS_KR"/>
</dbReference>
<keyword evidence="1" id="KW-0596">Phosphopantetheine</keyword>
<feature type="domain" description="Ketosynthase family 3 (KS3)" evidence="7">
    <location>
        <begin position="15"/>
        <end position="423"/>
    </location>
</feature>
<keyword evidence="10" id="KW-1185">Reference proteome</keyword>
<dbReference type="InterPro" id="IPR014030">
    <property type="entry name" value="Ketoacyl_synth_N"/>
</dbReference>
<dbReference type="SUPFAM" id="SSF51735">
    <property type="entry name" value="NAD(P)-binding Rossmann-fold domains"/>
    <property type="match status" value="2"/>
</dbReference>
<proteinExistence type="predicted"/>
<dbReference type="InterPro" id="IPR049391">
    <property type="entry name" value="FAS_pseudo-KR"/>
</dbReference>
<dbReference type="Pfam" id="PF02801">
    <property type="entry name" value="Ketoacyl-synt_C"/>
    <property type="match status" value="1"/>
</dbReference>
<protein>
    <submittedName>
        <fullName evidence="9">Uncharacterized protein</fullName>
    </submittedName>
</protein>
<dbReference type="Pfam" id="PF00109">
    <property type="entry name" value="ketoacyl-synt"/>
    <property type="match status" value="1"/>
</dbReference>
<evidence type="ECO:0000256" key="2">
    <source>
        <dbReference type="ARBA" id="ARBA00022553"/>
    </source>
</evidence>
<dbReference type="GO" id="GO:0016491">
    <property type="term" value="F:oxidoreductase activity"/>
    <property type="evidence" value="ECO:0007669"/>
    <property type="project" value="InterPro"/>
</dbReference>
<dbReference type="SUPFAM" id="SSF53474">
    <property type="entry name" value="alpha/beta-Hydrolases"/>
    <property type="match status" value="1"/>
</dbReference>
<dbReference type="InterPro" id="IPR049900">
    <property type="entry name" value="PKS_mFAS_DH"/>
</dbReference>
<dbReference type="PANTHER" id="PTHR43775:SF23">
    <property type="entry name" value="FATTY ACID SYNTHASE 3"/>
    <property type="match status" value="1"/>
</dbReference>
<reference evidence="10" key="1">
    <citation type="submission" date="2023-01" db="EMBL/GenBank/DDBJ databases">
        <title>Key to firefly adult light organ development and bioluminescence: homeobox transcription factors regulate luciferase expression and transportation to peroxisome.</title>
        <authorList>
            <person name="Fu X."/>
        </authorList>
    </citation>
    <scope>NUCLEOTIDE SEQUENCE [LARGE SCALE GENOMIC DNA]</scope>
</reference>
<keyword evidence="2" id="KW-0597">Phosphoprotein</keyword>
<dbReference type="InterPro" id="IPR011032">
    <property type="entry name" value="GroES-like_sf"/>
</dbReference>
<dbReference type="Pfam" id="PF16197">
    <property type="entry name" value="KAsynt_C_assoc"/>
    <property type="match status" value="1"/>
</dbReference>
<dbReference type="InterPro" id="IPR020841">
    <property type="entry name" value="PKS_Beta-ketoAc_synthase_dom"/>
</dbReference>
<dbReference type="Gene3D" id="3.30.70.3290">
    <property type="match status" value="2"/>
</dbReference>
<dbReference type="InterPro" id="IPR018201">
    <property type="entry name" value="Ketoacyl_synth_AS"/>
</dbReference>
<dbReference type="InterPro" id="IPR032821">
    <property type="entry name" value="PKS_assoc"/>
</dbReference>
<dbReference type="GO" id="GO:0004315">
    <property type="term" value="F:3-oxoacyl-[acyl-carrier-protein] synthase activity"/>
    <property type="evidence" value="ECO:0007669"/>
    <property type="project" value="InterPro"/>
</dbReference>
<dbReference type="Gene3D" id="3.40.47.10">
    <property type="match status" value="1"/>
</dbReference>
<dbReference type="SMART" id="SM00823">
    <property type="entry name" value="PKS_PP"/>
    <property type="match status" value="1"/>
</dbReference>
<dbReference type="Gene3D" id="3.40.366.10">
    <property type="entry name" value="Malonyl-Coenzyme A Acyl Carrier Protein, domain 2"/>
    <property type="match status" value="1"/>
</dbReference>
<keyword evidence="4" id="KW-0511">Multifunctional enzyme</keyword>
<dbReference type="InterPro" id="IPR050091">
    <property type="entry name" value="PKS_NRPS_Biosynth_Enz"/>
</dbReference>
<dbReference type="InterPro" id="IPR029058">
    <property type="entry name" value="AB_hydrolase_fold"/>
</dbReference>